<evidence type="ECO:0000256" key="2">
    <source>
        <dbReference type="ARBA" id="ARBA00022729"/>
    </source>
</evidence>
<dbReference type="PANTHER" id="PTHR39210:SF1">
    <property type="entry name" value="HEPARIN-SULFATE LYASE"/>
    <property type="match status" value="1"/>
</dbReference>
<dbReference type="Pfam" id="PF07940">
    <property type="entry name" value="Hepar_II_III_C"/>
    <property type="match status" value="1"/>
</dbReference>
<evidence type="ECO:0000313" key="8">
    <source>
        <dbReference type="Proteomes" id="UP000321555"/>
    </source>
</evidence>
<dbReference type="Gene3D" id="1.50.10.100">
    <property type="entry name" value="Chondroitin AC/alginate lyase"/>
    <property type="match status" value="1"/>
</dbReference>
<dbReference type="KEGG" id="bda:FSZ17_19085"/>
<dbReference type="Proteomes" id="UP000321555">
    <property type="component" value="Chromosome"/>
</dbReference>
<evidence type="ECO:0000256" key="1">
    <source>
        <dbReference type="ARBA" id="ARBA00004418"/>
    </source>
</evidence>
<sequence length="699" mass="82990">MITTLKIMRQMGLDWTLFRLQYELNKKMGFLEKKFPPHHMTDYEFFEKTNLNFQTQEELHFWWKQNKAPFFFLSEDKKGIQDRMFSLLPSMENDVIKIADEICENNFLYFSNWNVKFEKINWHINPVNNIEVPKVHWVNIKDLENDFGDIKYIWELSRFPFVYTIVRAFILTNDDKYPAKYWELFENWIGENPAEIGVNYKCGQEMTFRIMAWIFGLYAFISHKETTPDRMTKMLKMIYCHADHIDRHYDFALKSVRNNHSISEAAGMYTVGLLFPFFDKASRWKEKGKKYLEEEGLRQVYSDGTYLQHSMNYQRLVVQVYTWVFQLAKKNNDQFSDELHDRLKKCALFLYNNQDDQTGKLPNYGMNDGALIHPLASNDYLDYRPQLNALWYVLTGKRLYLSGIHEENLLWLCGIDSLSAPIDCQEKETKSYPIGGYYTIREKDSFGMIRCTTFKDRPAQADMLHLDLWWKGQNVLTDAGTFSYNTDIDQFLFFNGTSSHNTLMINNKDQMDKAQRFIWLNWIKSKLLRFYKDDSVTIFEGEHSNYSPLIHRRSILHKENCWIIVDDMFGDFQSKNQNFSLRWLFGVNQVEKINQNTWGIRLEDEQLNLKIFSSQKTNDQISIGATNIIRGWKSLYYGIKEAAPQLELNLNSKQNTRIITVITTQENTINYSLENNHVQINDYTLLLFEIGDNHVFKVD</sequence>
<evidence type="ECO:0000259" key="6">
    <source>
        <dbReference type="Pfam" id="PF16889"/>
    </source>
</evidence>
<accession>A0A5B8ZBW7</accession>
<feature type="domain" description="Heparinase II/III-like C-terminal" evidence="5">
    <location>
        <begin position="427"/>
        <end position="654"/>
    </location>
</feature>
<evidence type="ECO:0000259" key="5">
    <source>
        <dbReference type="Pfam" id="PF07940"/>
    </source>
</evidence>
<dbReference type="InterPro" id="IPR031680">
    <property type="entry name" value="Hepar_II_III_N"/>
</dbReference>
<evidence type="ECO:0000256" key="4">
    <source>
        <dbReference type="ARBA" id="ARBA00023239"/>
    </source>
</evidence>
<dbReference type="SUPFAM" id="SSF48230">
    <property type="entry name" value="Chondroitin AC/alginate lyase"/>
    <property type="match status" value="1"/>
</dbReference>
<protein>
    <submittedName>
        <fullName evidence="7">Heparinase</fullName>
    </submittedName>
</protein>
<dbReference type="AlphaFoldDB" id="A0A5B8ZBW7"/>
<dbReference type="InterPro" id="IPR012480">
    <property type="entry name" value="Hepar_II_III_C"/>
</dbReference>
<dbReference type="PANTHER" id="PTHR39210">
    <property type="entry name" value="HEPARIN-SULFATE LYASE"/>
    <property type="match status" value="1"/>
</dbReference>
<gene>
    <name evidence="7" type="ORF">FSZ17_19085</name>
</gene>
<feature type="domain" description="Heparin-sulfate lyase N-terminal" evidence="6">
    <location>
        <begin position="95"/>
        <end position="352"/>
    </location>
</feature>
<keyword evidence="4" id="KW-0456">Lyase</keyword>
<keyword evidence="2" id="KW-0732">Signal</keyword>
<keyword evidence="8" id="KW-1185">Reference proteome</keyword>
<dbReference type="Gene3D" id="2.70.98.70">
    <property type="match status" value="1"/>
</dbReference>
<dbReference type="STRING" id="1742359.GCA_001439625_03343"/>
<proteinExistence type="predicted"/>
<name>A0A5B8ZBW7_CYTDA</name>
<keyword evidence="3" id="KW-0574">Periplasm</keyword>
<dbReference type="GO" id="GO:0016829">
    <property type="term" value="F:lyase activity"/>
    <property type="evidence" value="ECO:0007669"/>
    <property type="project" value="UniProtKB-KW"/>
</dbReference>
<dbReference type="OrthoDB" id="7335480at2"/>
<dbReference type="RefSeq" id="WP_057773303.1">
    <property type="nucleotide sequence ID" value="NZ_CP042593.1"/>
</dbReference>
<dbReference type="EMBL" id="CP042593">
    <property type="protein sequence ID" value="QED49189.1"/>
    <property type="molecule type" value="Genomic_DNA"/>
</dbReference>
<evidence type="ECO:0000313" key="7">
    <source>
        <dbReference type="EMBL" id="QED49189.1"/>
    </source>
</evidence>
<comment type="subcellular location">
    <subcellularLocation>
        <location evidence="1">Periplasm</location>
    </subcellularLocation>
</comment>
<dbReference type="Pfam" id="PF16889">
    <property type="entry name" value="Hepar_II_III_N"/>
    <property type="match status" value="1"/>
</dbReference>
<reference evidence="8" key="1">
    <citation type="submission" date="2019-08" db="EMBL/GenBank/DDBJ databases">
        <authorList>
            <person name="Zheng X."/>
        </authorList>
    </citation>
    <scope>NUCLEOTIDE SEQUENCE [LARGE SCALE GENOMIC DNA]</scope>
    <source>
        <strain evidence="8">FJAT-25496</strain>
    </source>
</reference>
<dbReference type="GO" id="GO:0042597">
    <property type="term" value="C:periplasmic space"/>
    <property type="evidence" value="ECO:0007669"/>
    <property type="project" value="UniProtKB-SubCell"/>
</dbReference>
<organism evidence="7 8">
    <name type="scientific">Cytobacillus dafuensis</name>
    <name type="common">Bacillus dafuensis</name>
    <dbReference type="NCBI Taxonomy" id="1742359"/>
    <lineage>
        <taxon>Bacteria</taxon>
        <taxon>Bacillati</taxon>
        <taxon>Bacillota</taxon>
        <taxon>Bacilli</taxon>
        <taxon>Bacillales</taxon>
        <taxon>Bacillaceae</taxon>
        <taxon>Cytobacillus</taxon>
    </lineage>
</organism>
<evidence type="ECO:0000256" key="3">
    <source>
        <dbReference type="ARBA" id="ARBA00022764"/>
    </source>
</evidence>
<dbReference type="InterPro" id="IPR008929">
    <property type="entry name" value="Chondroitin_lyas"/>
</dbReference>